<keyword evidence="2" id="KW-0732">Signal</keyword>
<evidence type="ECO:0000313" key="3">
    <source>
        <dbReference type="EMBL" id="EOB15115.1"/>
    </source>
</evidence>
<feature type="chain" id="PRO_5004344729" evidence="2">
    <location>
        <begin position="20"/>
        <end position="144"/>
    </location>
</feature>
<evidence type="ECO:0000256" key="2">
    <source>
        <dbReference type="SAM" id="SignalP"/>
    </source>
</evidence>
<sequence>MKYALILLVFSLVKASGHGKVVFHRGDIEYIQEGDNFKPVLYKDKIAKKKFKSLLYKPDYEKGAQNVTTDQKSNSSTTKQPENSHQPNDADGRTEEVKKKRKSSSNKSRKKKDRSRRSVSEKEGQTSESKSRKKSKKRKSKGRR</sequence>
<dbReference type="AlphaFoldDB" id="R0MLJ0"/>
<dbReference type="VEuPathDB" id="MicrosporidiaDB:NBO_10g0105"/>
<evidence type="ECO:0000313" key="4">
    <source>
        <dbReference type="Proteomes" id="UP000016927"/>
    </source>
</evidence>
<feature type="compositionally biased region" description="Basic residues" evidence="1">
    <location>
        <begin position="99"/>
        <end position="115"/>
    </location>
</feature>
<accession>R0MLJ0</accession>
<proteinExistence type="predicted"/>
<evidence type="ECO:0000256" key="1">
    <source>
        <dbReference type="SAM" id="MobiDB-lite"/>
    </source>
</evidence>
<feature type="compositionally biased region" description="Basic and acidic residues" evidence="1">
    <location>
        <begin position="116"/>
        <end position="125"/>
    </location>
</feature>
<feature type="compositionally biased region" description="Basic and acidic residues" evidence="1">
    <location>
        <begin position="88"/>
        <end position="98"/>
    </location>
</feature>
<protein>
    <submittedName>
        <fullName evidence="3">Uncharacterized protein</fullName>
    </submittedName>
</protein>
<dbReference type="Proteomes" id="UP000016927">
    <property type="component" value="Unassembled WGS sequence"/>
</dbReference>
<feature type="compositionally biased region" description="Basic residues" evidence="1">
    <location>
        <begin position="131"/>
        <end position="144"/>
    </location>
</feature>
<dbReference type="HOGENOM" id="CLU_1797022_0_0_1"/>
<keyword evidence="4" id="KW-1185">Reference proteome</keyword>
<feature type="compositionally biased region" description="Polar residues" evidence="1">
    <location>
        <begin position="65"/>
        <end position="87"/>
    </location>
</feature>
<gene>
    <name evidence="3" type="ORF">NBO_10g0105</name>
</gene>
<organism evidence="3 4">
    <name type="scientific">Nosema bombycis (strain CQ1 / CVCC 102059)</name>
    <name type="common">Microsporidian parasite</name>
    <name type="synonym">Pebrine of silkworm</name>
    <dbReference type="NCBI Taxonomy" id="578461"/>
    <lineage>
        <taxon>Eukaryota</taxon>
        <taxon>Fungi</taxon>
        <taxon>Fungi incertae sedis</taxon>
        <taxon>Microsporidia</taxon>
        <taxon>Nosematidae</taxon>
        <taxon>Nosema</taxon>
    </lineage>
</organism>
<reference evidence="3 4" key="1">
    <citation type="journal article" date="2013" name="BMC Genomics">
        <title>Comparative genomics of parasitic silkworm microsporidia reveal an association between genome expansion and host adaptation.</title>
        <authorList>
            <person name="Pan G."/>
            <person name="Xu J."/>
            <person name="Li T."/>
            <person name="Xia Q."/>
            <person name="Liu S.L."/>
            <person name="Zhang G."/>
            <person name="Li S."/>
            <person name="Li C."/>
            <person name="Liu H."/>
            <person name="Yang L."/>
            <person name="Liu T."/>
            <person name="Zhang X."/>
            <person name="Wu Z."/>
            <person name="Fan W."/>
            <person name="Dang X."/>
            <person name="Xiang H."/>
            <person name="Tao M."/>
            <person name="Li Y."/>
            <person name="Hu J."/>
            <person name="Li Z."/>
            <person name="Lin L."/>
            <person name="Luo J."/>
            <person name="Geng L."/>
            <person name="Wang L."/>
            <person name="Long M."/>
            <person name="Wan Y."/>
            <person name="He N."/>
            <person name="Zhang Z."/>
            <person name="Lu C."/>
            <person name="Keeling P.J."/>
            <person name="Wang J."/>
            <person name="Xiang Z."/>
            <person name="Zhou Z."/>
        </authorList>
    </citation>
    <scope>NUCLEOTIDE SEQUENCE [LARGE SCALE GENOMIC DNA]</scope>
    <source>
        <strain evidence="4">CQ1 / CVCC 102059</strain>
    </source>
</reference>
<feature type="signal peptide" evidence="2">
    <location>
        <begin position="1"/>
        <end position="19"/>
    </location>
</feature>
<name>R0MLJ0_NOSB1</name>
<dbReference type="EMBL" id="KB908918">
    <property type="protein sequence ID" value="EOB15115.1"/>
    <property type="molecule type" value="Genomic_DNA"/>
</dbReference>
<feature type="region of interest" description="Disordered" evidence="1">
    <location>
        <begin position="57"/>
        <end position="144"/>
    </location>
</feature>